<dbReference type="Gene3D" id="3.30.70.20">
    <property type="match status" value="1"/>
</dbReference>
<evidence type="ECO:0000256" key="3">
    <source>
        <dbReference type="ARBA" id="ARBA00013529"/>
    </source>
</evidence>
<evidence type="ECO:0000259" key="8">
    <source>
        <dbReference type="PROSITE" id="PS51085"/>
    </source>
</evidence>
<dbReference type="CDD" id="cd00207">
    <property type="entry name" value="fer2"/>
    <property type="match status" value="1"/>
</dbReference>
<dbReference type="PROSITE" id="PS51085">
    <property type="entry name" value="2FE2S_FER_2"/>
    <property type="match status" value="1"/>
</dbReference>
<comment type="caution">
    <text evidence="10">The sequence shown here is derived from an EMBL/GenBank/DDBJ whole genome shotgun (WGS) entry which is preliminary data.</text>
</comment>
<dbReference type="InterPro" id="IPR017900">
    <property type="entry name" value="4Fe4S_Fe_S_CS"/>
</dbReference>
<evidence type="ECO:0000256" key="5">
    <source>
        <dbReference type="ARBA" id="ARBA00022723"/>
    </source>
</evidence>
<organism evidence="10 11">
    <name type="scientific">Clostridium magnum DSM 2767</name>
    <dbReference type="NCBI Taxonomy" id="1121326"/>
    <lineage>
        <taxon>Bacteria</taxon>
        <taxon>Bacillati</taxon>
        <taxon>Bacillota</taxon>
        <taxon>Clostridia</taxon>
        <taxon>Eubacteriales</taxon>
        <taxon>Clostridiaceae</taxon>
        <taxon>Clostridium</taxon>
    </lineage>
</organism>
<keyword evidence="5" id="KW-0479">Metal-binding</keyword>
<keyword evidence="11" id="KW-1185">Reference proteome</keyword>
<dbReference type="STRING" id="1121326.CLMAG_08830"/>
<evidence type="ECO:0000256" key="6">
    <source>
        <dbReference type="ARBA" id="ARBA00023004"/>
    </source>
</evidence>
<keyword evidence="7" id="KW-0411">Iron-sulfur</keyword>
<dbReference type="Gene3D" id="3.10.20.740">
    <property type="match status" value="1"/>
</dbReference>
<dbReference type="GO" id="GO:0051539">
    <property type="term" value="F:4 iron, 4 sulfur cluster binding"/>
    <property type="evidence" value="ECO:0007669"/>
    <property type="project" value="UniProtKB-KW"/>
</dbReference>
<keyword evidence="6" id="KW-0408">Iron</keyword>
<evidence type="ECO:0000256" key="4">
    <source>
        <dbReference type="ARBA" id="ARBA00022485"/>
    </source>
</evidence>
<evidence type="ECO:0000313" key="10">
    <source>
        <dbReference type="EMBL" id="KZL93830.1"/>
    </source>
</evidence>
<dbReference type="EMBL" id="LWAE01000001">
    <property type="protein sequence ID" value="KZL93830.1"/>
    <property type="molecule type" value="Genomic_DNA"/>
</dbReference>
<dbReference type="AlphaFoldDB" id="A0A162UEY8"/>
<proteinExistence type="predicted"/>
<dbReference type="InterPro" id="IPR001041">
    <property type="entry name" value="2Fe-2S_ferredoxin-type"/>
</dbReference>
<dbReference type="OrthoDB" id="9803192at2"/>
<evidence type="ECO:0000256" key="2">
    <source>
        <dbReference type="ARBA" id="ARBA00003532"/>
    </source>
</evidence>
<feature type="domain" description="2Fe-2S ferredoxin-type" evidence="8">
    <location>
        <begin position="1"/>
        <end position="79"/>
    </location>
</feature>
<dbReference type="InterPro" id="IPR036010">
    <property type="entry name" value="2Fe-2S_ferredoxin-like_sf"/>
</dbReference>
<dbReference type="SUPFAM" id="SSF54292">
    <property type="entry name" value="2Fe-2S ferredoxin-like"/>
    <property type="match status" value="1"/>
</dbReference>
<dbReference type="Proteomes" id="UP000076603">
    <property type="component" value="Unassembled WGS sequence"/>
</dbReference>
<dbReference type="PANTHER" id="PTHR24960:SF79">
    <property type="entry name" value="PHOTOSYSTEM I IRON-SULFUR CENTER"/>
    <property type="match status" value="1"/>
</dbReference>
<evidence type="ECO:0000259" key="9">
    <source>
        <dbReference type="PROSITE" id="PS51379"/>
    </source>
</evidence>
<dbReference type="PATRIC" id="fig|1121326.3.peg.840"/>
<feature type="domain" description="4Fe-4S ferredoxin-type" evidence="9">
    <location>
        <begin position="116"/>
        <end position="149"/>
    </location>
</feature>
<keyword evidence="4" id="KW-0004">4Fe-4S</keyword>
<dbReference type="RefSeq" id="WP_066618332.1">
    <property type="nucleotide sequence ID" value="NZ_FQXL01000012.1"/>
</dbReference>
<keyword evidence="10" id="KW-0560">Oxidoreductase</keyword>
<sequence>MKIIIDGKMCECEKGEYILQIARRNNIYIPTLCHSDALAGLGSCRLCVVEVVDRGRAKVVTSCIFPITSEVEVITNSEKIKKIRKELAMLLLIKCPENKEIKKLAASFGVEEKRVNRFKLHKTENCVICGLCTKACEKMGTGAISTVDRGIFKAISTPYGEPSPQCIGCAACANVCPTNAIPVVDKYGEREIWGKKFKLQKCEECGKEFATEDHVKFAFAKAGVKAEKILCEECRRKSSLDKTKNAFPDVGI</sequence>
<dbReference type="GO" id="GO:0016491">
    <property type="term" value="F:oxidoreductase activity"/>
    <property type="evidence" value="ECO:0007669"/>
    <property type="project" value="UniProtKB-KW"/>
</dbReference>
<dbReference type="PANTHER" id="PTHR24960">
    <property type="entry name" value="PHOTOSYSTEM I IRON-SULFUR CENTER-RELATED"/>
    <property type="match status" value="1"/>
</dbReference>
<evidence type="ECO:0000256" key="7">
    <source>
        <dbReference type="ARBA" id="ARBA00023014"/>
    </source>
</evidence>
<feature type="domain" description="4Fe-4S ferredoxin-type" evidence="9">
    <location>
        <begin position="156"/>
        <end position="186"/>
    </location>
</feature>
<gene>
    <name evidence="10" type="primary">hndD_1</name>
    <name evidence="10" type="ORF">CLMAG_08830</name>
</gene>
<name>A0A162UEY8_9CLOT</name>
<comment type="function">
    <text evidence="2">Ferredoxins are iron-sulfur proteins that transfer electrons in a wide variety of metabolic reactions.</text>
</comment>
<dbReference type="InterPro" id="IPR017896">
    <property type="entry name" value="4Fe4S_Fe-S-bd"/>
</dbReference>
<dbReference type="PROSITE" id="PS51379">
    <property type="entry name" value="4FE4S_FER_2"/>
    <property type="match status" value="2"/>
</dbReference>
<dbReference type="GO" id="GO:0046872">
    <property type="term" value="F:metal ion binding"/>
    <property type="evidence" value="ECO:0007669"/>
    <property type="project" value="UniProtKB-KW"/>
</dbReference>
<evidence type="ECO:0000313" key="11">
    <source>
        <dbReference type="Proteomes" id="UP000076603"/>
    </source>
</evidence>
<dbReference type="SUPFAM" id="SSF54862">
    <property type="entry name" value="4Fe-4S ferredoxins"/>
    <property type="match status" value="1"/>
</dbReference>
<evidence type="ECO:0000256" key="1">
    <source>
        <dbReference type="ARBA" id="ARBA00001966"/>
    </source>
</evidence>
<accession>A0A162UEY8</accession>
<dbReference type="PROSITE" id="PS00198">
    <property type="entry name" value="4FE4S_FER_1"/>
    <property type="match status" value="1"/>
</dbReference>
<dbReference type="InterPro" id="IPR050157">
    <property type="entry name" value="PSI_iron-sulfur_center"/>
</dbReference>
<dbReference type="Pfam" id="PF14697">
    <property type="entry name" value="Fer4_21"/>
    <property type="match status" value="1"/>
</dbReference>
<protein>
    <recommendedName>
        <fullName evidence="3">Ferredoxin</fullName>
    </recommendedName>
</protein>
<comment type="cofactor">
    <cofactor evidence="1">
        <name>[4Fe-4S] cluster</name>
        <dbReference type="ChEBI" id="CHEBI:49883"/>
    </cofactor>
</comment>
<reference evidence="10 11" key="1">
    <citation type="submission" date="2016-04" db="EMBL/GenBank/DDBJ databases">
        <title>Genome sequence of Clostridium magnum DSM 2767.</title>
        <authorList>
            <person name="Poehlein A."/>
            <person name="Uhlig R."/>
            <person name="Fischer R."/>
            <person name="Bahl H."/>
            <person name="Daniel R."/>
        </authorList>
    </citation>
    <scope>NUCLEOTIDE SEQUENCE [LARGE SCALE GENOMIC DNA]</scope>
    <source>
        <strain evidence="10 11">DSM 2767</strain>
    </source>
</reference>
<dbReference type="Pfam" id="PF13510">
    <property type="entry name" value="Fer2_4"/>
    <property type="match status" value="1"/>
</dbReference>